<dbReference type="InterPro" id="IPR050852">
    <property type="entry name" value="Queuine_tRNA-ribosyltrfase"/>
</dbReference>
<keyword evidence="3" id="KW-1185">Reference proteome</keyword>
<dbReference type="NCBIfam" id="TIGR00449">
    <property type="entry name" value="tgt_general"/>
    <property type="match status" value="1"/>
</dbReference>
<protein>
    <recommendedName>
        <fullName evidence="1">tRNA-guanine(15) transglycosylase-like domain-containing protein</fullName>
    </recommendedName>
</protein>
<dbReference type="InterPro" id="IPR036511">
    <property type="entry name" value="TGT-like_sf"/>
</dbReference>
<sequence>AFMILCCTAHSTTLQPPARQATLPTRSAVSPESGTFSLRRFKECNAIECNYTPLDGVSVGQRWEDRAQDTSVSFSCQELDGVGVFGVVEGGDILEERVRSARETAKRPVAGFCLDGFQTGAMDQALRSQLITAVTKELPEDKPRLLQGVGRPDEVLACVEAGVDLFEGFLPFQTTERGCALCFSFDVTLDPESAGTATLTGVVKSYEASSLWWLKLIRFASLIIISLFSRDKSPN</sequence>
<dbReference type="InterPro" id="IPR002616">
    <property type="entry name" value="tRNA_ribo_trans-like"/>
</dbReference>
<dbReference type="PANTHER" id="PTHR46064">
    <property type="entry name" value="QUEUINE TRNA-RIBOSYLTRANSFERASE ACCESSORY SUBUNIT 2"/>
    <property type="match status" value="1"/>
</dbReference>
<reference evidence="2 3" key="1">
    <citation type="submission" date="2021-06" db="EMBL/GenBank/DDBJ databases">
        <authorList>
            <person name="Palmer J.M."/>
        </authorList>
    </citation>
    <scope>NUCLEOTIDE SEQUENCE [LARGE SCALE GENOMIC DNA]</scope>
    <source>
        <strain evidence="2 3">XC_2019</strain>
        <tissue evidence="2">Muscle</tissue>
    </source>
</reference>
<feature type="non-terminal residue" evidence="2">
    <location>
        <position position="1"/>
    </location>
</feature>
<feature type="domain" description="tRNA-guanine(15) transglycosylase-like" evidence="1">
    <location>
        <begin position="61"/>
        <end position="184"/>
    </location>
</feature>
<comment type="caution">
    <text evidence="2">The sequence shown here is derived from an EMBL/GenBank/DDBJ whole genome shotgun (WGS) entry which is preliminary data.</text>
</comment>
<organism evidence="2 3">
    <name type="scientific">Xenoophorus captivus</name>
    <dbReference type="NCBI Taxonomy" id="1517983"/>
    <lineage>
        <taxon>Eukaryota</taxon>
        <taxon>Metazoa</taxon>
        <taxon>Chordata</taxon>
        <taxon>Craniata</taxon>
        <taxon>Vertebrata</taxon>
        <taxon>Euteleostomi</taxon>
        <taxon>Actinopterygii</taxon>
        <taxon>Neopterygii</taxon>
        <taxon>Teleostei</taxon>
        <taxon>Neoteleostei</taxon>
        <taxon>Acanthomorphata</taxon>
        <taxon>Ovalentaria</taxon>
        <taxon>Atherinomorphae</taxon>
        <taxon>Cyprinodontiformes</taxon>
        <taxon>Goodeidae</taxon>
        <taxon>Xenoophorus</taxon>
    </lineage>
</organism>
<gene>
    <name evidence="2" type="ORF">XENOCAPTIV_006405</name>
</gene>
<evidence type="ECO:0000259" key="1">
    <source>
        <dbReference type="Pfam" id="PF01702"/>
    </source>
</evidence>
<accession>A0ABV0QGT1</accession>
<dbReference type="PANTHER" id="PTHR46064:SF1">
    <property type="entry name" value="QUEUINE TRNA-RIBOSYLTRANSFERASE ACCESSORY SUBUNIT 2"/>
    <property type="match status" value="1"/>
</dbReference>
<dbReference type="SUPFAM" id="SSF51713">
    <property type="entry name" value="tRNA-guanine transglycosylase"/>
    <property type="match status" value="1"/>
</dbReference>
<evidence type="ECO:0000313" key="3">
    <source>
        <dbReference type="Proteomes" id="UP001434883"/>
    </source>
</evidence>
<dbReference type="EMBL" id="JAHRIN010010112">
    <property type="protein sequence ID" value="MEQ2195031.1"/>
    <property type="molecule type" value="Genomic_DNA"/>
</dbReference>
<dbReference type="Proteomes" id="UP001434883">
    <property type="component" value="Unassembled WGS sequence"/>
</dbReference>
<proteinExistence type="predicted"/>
<evidence type="ECO:0000313" key="2">
    <source>
        <dbReference type="EMBL" id="MEQ2195031.1"/>
    </source>
</evidence>
<dbReference type="Pfam" id="PF01702">
    <property type="entry name" value="TGT"/>
    <property type="match status" value="1"/>
</dbReference>
<name>A0ABV0QGT1_9TELE</name>
<dbReference type="Gene3D" id="3.20.20.105">
    <property type="entry name" value="Queuine tRNA-ribosyltransferase-like"/>
    <property type="match status" value="1"/>
</dbReference>